<dbReference type="Proteomes" id="UP001367676">
    <property type="component" value="Unassembled WGS sequence"/>
</dbReference>
<dbReference type="AlphaFoldDB" id="A0AAN9YBG5"/>
<proteinExistence type="predicted"/>
<evidence type="ECO:0000256" key="7">
    <source>
        <dbReference type="ARBA" id="ARBA00023125"/>
    </source>
</evidence>
<evidence type="ECO:0000259" key="9">
    <source>
        <dbReference type="Pfam" id="PF00521"/>
    </source>
</evidence>
<keyword evidence="5" id="KW-0067">ATP-binding</keyword>
<keyword evidence="7" id="KW-0238">DNA-binding</keyword>
<dbReference type="Pfam" id="PF00521">
    <property type="entry name" value="DNA_topoisoIV"/>
    <property type="match status" value="1"/>
</dbReference>
<comment type="catalytic activity">
    <reaction evidence="1">
        <text>ATP-dependent breakage, passage and rejoining of double-stranded DNA.</text>
        <dbReference type="EC" id="5.6.2.2"/>
    </reaction>
</comment>
<dbReference type="EMBL" id="JBBCAQ010000002">
    <property type="protein sequence ID" value="KAK7605404.1"/>
    <property type="molecule type" value="Genomic_DNA"/>
</dbReference>
<dbReference type="GO" id="GO:0005524">
    <property type="term" value="F:ATP binding"/>
    <property type="evidence" value="ECO:0007669"/>
    <property type="project" value="UniProtKB-KW"/>
</dbReference>
<reference evidence="10 11" key="1">
    <citation type="submission" date="2024-03" db="EMBL/GenBank/DDBJ databases">
        <title>Adaptation during the transition from Ophiocordyceps entomopathogen to insect associate is accompanied by gene loss and intensified selection.</title>
        <authorList>
            <person name="Ward C.M."/>
            <person name="Onetto C.A."/>
            <person name="Borneman A.R."/>
        </authorList>
    </citation>
    <scope>NUCLEOTIDE SEQUENCE [LARGE SCALE GENOMIC DNA]</scope>
    <source>
        <strain evidence="10">AWRI1</strain>
        <tissue evidence="10">Single Adult Female</tissue>
    </source>
</reference>
<evidence type="ECO:0000256" key="4">
    <source>
        <dbReference type="ARBA" id="ARBA00022741"/>
    </source>
</evidence>
<comment type="caution">
    <text evidence="10">The sequence shown here is derived from an EMBL/GenBank/DDBJ whole genome shotgun (WGS) entry which is preliminary data.</text>
</comment>
<organism evidence="10 11">
    <name type="scientific">Parthenolecanium corni</name>
    <dbReference type="NCBI Taxonomy" id="536013"/>
    <lineage>
        <taxon>Eukaryota</taxon>
        <taxon>Metazoa</taxon>
        <taxon>Ecdysozoa</taxon>
        <taxon>Arthropoda</taxon>
        <taxon>Hexapoda</taxon>
        <taxon>Insecta</taxon>
        <taxon>Pterygota</taxon>
        <taxon>Neoptera</taxon>
        <taxon>Paraneoptera</taxon>
        <taxon>Hemiptera</taxon>
        <taxon>Sternorrhyncha</taxon>
        <taxon>Coccoidea</taxon>
        <taxon>Coccidae</taxon>
        <taxon>Parthenolecanium</taxon>
    </lineage>
</organism>
<dbReference type="Gene3D" id="1.10.268.10">
    <property type="entry name" value="Topoisomerase, domain 3"/>
    <property type="match status" value="1"/>
</dbReference>
<evidence type="ECO:0000256" key="8">
    <source>
        <dbReference type="ARBA" id="ARBA00023235"/>
    </source>
</evidence>
<gene>
    <name evidence="10" type="ORF">V9T40_007262</name>
</gene>
<accession>A0AAN9YBG5</accession>
<dbReference type="InterPro" id="IPR050634">
    <property type="entry name" value="DNA_Topoisomerase_II"/>
</dbReference>
<dbReference type="PANTHER" id="PTHR10169:SF38">
    <property type="entry name" value="DNA TOPOISOMERASE 2"/>
    <property type="match status" value="1"/>
</dbReference>
<dbReference type="EC" id="5.6.2.2" evidence="3"/>
<evidence type="ECO:0000256" key="1">
    <source>
        <dbReference type="ARBA" id="ARBA00000185"/>
    </source>
</evidence>
<dbReference type="InterPro" id="IPR013757">
    <property type="entry name" value="Topo_IIA_A_a_sf"/>
</dbReference>
<evidence type="ECO:0000256" key="3">
    <source>
        <dbReference type="ARBA" id="ARBA00012895"/>
    </source>
</evidence>
<evidence type="ECO:0000256" key="5">
    <source>
        <dbReference type="ARBA" id="ARBA00022840"/>
    </source>
</evidence>
<evidence type="ECO:0000313" key="10">
    <source>
        <dbReference type="EMBL" id="KAK7605404.1"/>
    </source>
</evidence>
<dbReference type="GO" id="GO:0006265">
    <property type="term" value="P:DNA topological change"/>
    <property type="evidence" value="ECO:0007669"/>
    <property type="project" value="InterPro"/>
</dbReference>
<dbReference type="PANTHER" id="PTHR10169">
    <property type="entry name" value="DNA TOPOISOMERASE/GYRASE"/>
    <property type="match status" value="1"/>
</dbReference>
<keyword evidence="4" id="KW-0547">Nucleotide-binding</keyword>
<keyword evidence="6" id="KW-0799">Topoisomerase</keyword>
<evidence type="ECO:0000256" key="2">
    <source>
        <dbReference type="ARBA" id="ARBA00001946"/>
    </source>
</evidence>
<protein>
    <recommendedName>
        <fullName evidence="3">DNA topoisomerase (ATP-hydrolyzing)</fullName>
        <ecNumber evidence="3">5.6.2.2</ecNumber>
    </recommendedName>
</protein>
<keyword evidence="8" id="KW-0413">Isomerase</keyword>
<dbReference type="GO" id="GO:0000712">
    <property type="term" value="P:resolution of meiotic recombination intermediates"/>
    <property type="evidence" value="ECO:0007669"/>
    <property type="project" value="TreeGrafter"/>
</dbReference>
<name>A0AAN9YBG5_9HEMI</name>
<keyword evidence="11" id="KW-1185">Reference proteome</keyword>
<dbReference type="SUPFAM" id="SSF56719">
    <property type="entry name" value="Type II DNA topoisomerase"/>
    <property type="match status" value="1"/>
</dbReference>
<dbReference type="InterPro" id="IPR002205">
    <property type="entry name" value="Topo_IIA_dom_A"/>
</dbReference>
<dbReference type="GO" id="GO:0003918">
    <property type="term" value="F:DNA topoisomerase type II (double strand cut, ATP-hydrolyzing) activity"/>
    <property type="evidence" value="ECO:0007669"/>
    <property type="project" value="UniProtKB-EC"/>
</dbReference>
<comment type="cofactor">
    <cofactor evidence="2">
        <name>Mg(2+)</name>
        <dbReference type="ChEBI" id="CHEBI:18420"/>
    </cofactor>
</comment>
<dbReference type="GO" id="GO:0005634">
    <property type="term" value="C:nucleus"/>
    <property type="evidence" value="ECO:0007669"/>
    <property type="project" value="TreeGrafter"/>
</dbReference>
<evidence type="ECO:0000313" key="11">
    <source>
        <dbReference type="Proteomes" id="UP001367676"/>
    </source>
</evidence>
<feature type="domain" description="Topo IIA-type catalytic" evidence="9">
    <location>
        <begin position="2"/>
        <end position="121"/>
    </location>
</feature>
<dbReference type="InterPro" id="IPR013760">
    <property type="entry name" value="Topo_IIA-like_dom_sf"/>
</dbReference>
<dbReference type="GO" id="GO:0003677">
    <property type="term" value="F:DNA binding"/>
    <property type="evidence" value="ECO:0007669"/>
    <property type="project" value="UniProtKB-KW"/>
</dbReference>
<sequence>MNFRFIQEKCNGYLRIENREQKEMIEELIRRGYPSDPVNTWKMKMDREAALEETVAAAHTEDKDATATNGPETDYDYLLDMALWSLTREKQNQLLKKRNEKKAELEVLKKRVPSDLWIVDLNALSEKVLESFQVGAGVGQSPDSCELE</sequence>
<dbReference type="GO" id="GO:0000819">
    <property type="term" value="P:sister chromatid segregation"/>
    <property type="evidence" value="ECO:0007669"/>
    <property type="project" value="TreeGrafter"/>
</dbReference>
<evidence type="ECO:0000256" key="6">
    <source>
        <dbReference type="ARBA" id="ARBA00023029"/>
    </source>
</evidence>